<protein>
    <recommendedName>
        <fullName evidence="4">Mce-associated membrane protein</fullName>
    </recommendedName>
</protein>
<reference evidence="2 3" key="2">
    <citation type="submission" date="2019-09" db="EMBL/GenBank/DDBJ databases">
        <authorList>
            <person name="Jin C."/>
        </authorList>
    </citation>
    <scope>NUCLEOTIDE SEQUENCE [LARGE SCALE GENOMIC DNA]</scope>
    <source>
        <strain evidence="2 3">BN130099</strain>
    </source>
</reference>
<dbReference type="EMBL" id="VUJV01000001">
    <property type="protein sequence ID" value="KAA1421916.1"/>
    <property type="molecule type" value="Genomic_DNA"/>
</dbReference>
<proteinExistence type="predicted"/>
<evidence type="ECO:0008006" key="4">
    <source>
        <dbReference type="Google" id="ProtNLM"/>
    </source>
</evidence>
<evidence type="ECO:0000313" key="2">
    <source>
        <dbReference type="EMBL" id="KAA1421916.1"/>
    </source>
</evidence>
<organism evidence="2 3">
    <name type="scientific">Nocardioides humilatus</name>
    <dbReference type="NCBI Taxonomy" id="2607660"/>
    <lineage>
        <taxon>Bacteria</taxon>
        <taxon>Bacillati</taxon>
        <taxon>Actinomycetota</taxon>
        <taxon>Actinomycetes</taxon>
        <taxon>Propionibacteriales</taxon>
        <taxon>Nocardioidaceae</taxon>
        <taxon>Nocardioides</taxon>
    </lineage>
</organism>
<dbReference type="AlphaFoldDB" id="A0A5B1LN48"/>
<evidence type="ECO:0000313" key="3">
    <source>
        <dbReference type="Proteomes" id="UP000325003"/>
    </source>
</evidence>
<evidence type="ECO:0000256" key="1">
    <source>
        <dbReference type="SAM" id="Phobius"/>
    </source>
</evidence>
<gene>
    <name evidence="2" type="ORF">F0U44_06520</name>
</gene>
<name>A0A5B1LN48_9ACTN</name>
<feature type="transmembrane region" description="Helical" evidence="1">
    <location>
        <begin position="7"/>
        <end position="26"/>
    </location>
</feature>
<dbReference type="Proteomes" id="UP000325003">
    <property type="component" value="Unassembled WGS sequence"/>
</dbReference>
<keyword evidence="1" id="KW-0472">Membrane</keyword>
<accession>A0A5B1LN48</accession>
<keyword evidence="1" id="KW-0812">Transmembrane</keyword>
<keyword evidence="3" id="KW-1185">Reference proteome</keyword>
<comment type="caution">
    <text evidence="2">The sequence shown here is derived from an EMBL/GenBank/DDBJ whole genome shotgun (WGS) entry which is preliminary data.</text>
</comment>
<keyword evidence="1" id="KW-1133">Transmembrane helix</keyword>
<dbReference type="RefSeq" id="WP_149727377.1">
    <property type="nucleotide sequence ID" value="NZ_VUJV01000001.1"/>
</dbReference>
<sequence length="183" mass="19459">MRPLPRLVLPILLGLVIAALVAFFVVDPDPAQLPHKAPQLGDAGGGDYVPGSVPGDSGEAVDVAVEALPLALAYDYRSLRKGLDAATALMTDDFGKEFRRTFESSAADLARTQHAVTTATVRAAGVVRVEKDHVLCLVYVDQLLVSSTTVKDEDAPVRVSQNRVLVGVTEDGDGWRVDSIDPI</sequence>
<reference evidence="2 3" key="1">
    <citation type="submission" date="2019-09" db="EMBL/GenBank/DDBJ databases">
        <title>Nocardioides panacisoli sp. nov., isolated from the soil of a ginseng field.</title>
        <authorList>
            <person name="Cho C."/>
        </authorList>
    </citation>
    <scope>NUCLEOTIDE SEQUENCE [LARGE SCALE GENOMIC DNA]</scope>
    <source>
        <strain evidence="2 3">BN130099</strain>
    </source>
</reference>